<feature type="coiled-coil region" evidence="2">
    <location>
        <begin position="86"/>
        <end position="113"/>
    </location>
</feature>
<dbReference type="PROSITE" id="PS50172">
    <property type="entry name" value="BRCT"/>
    <property type="match status" value="1"/>
</dbReference>
<comment type="caution">
    <text evidence="5">The sequence shown here is derived from an EMBL/GenBank/DDBJ whole genome shotgun (WGS) entry which is preliminary data.</text>
</comment>
<dbReference type="InParanoid" id="A0A2S8SS99"/>
<proteinExistence type="predicted"/>
<dbReference type="InterPro" id="IPR001357">
    <property type="entry name" value="BRCT_dom"/>
</dbReference>
<dbReference type="Gene3D" id="3.40.50.10190">
    <property type="entry name" value="BRCT domain"/>
    <property type="match status" value="1"/>
</dbReference>
<evidence type="ECO:0000313" key="5">
    <source>
        <dbReference type="EMBL" id="PQV63681.1"/>
    </source>
</evidence>
<dbReference type="EMBL" id="NIGF01000009">
    <property type="protein sequence ID" value="PQV63681.1"/>
    <property type="molecule type" value="Genomic_DNA"/>
</dbReference>
<dbReference type="InterPro" id="IPR007527">
    <property type="entry name" value="Znf_SWIM"/>
</dbReference>
<protein>
    <submittedName>
        <fullName evidence="5">SWIM zinc finger protein</fullName>
    </submittedName>
</protein>
<dbReference type="InterPro" id="IPR036420">
    <property type="entry name" value="BRCT_dom_sf"/>
</dbReference>
<evidence type="ECO:0000259" key="4">
    <source>
        <dbReference type="PROSITE" id="PS50966"/>
    </source>
</evidence>
<dbReference type="SMART" id="SM00292">
    <property type="entry name" value="BRCT"/>
    <property type="match status" value="1"/>
</dbReference>
<evidence type="ECO:0000256" key="2">
    <source>
        <dbReference type="SAM" id="Coils"/>
    </source>
</evidence>
<organism evidence="5 6">
    <name type="scientific">Abditibacterium utsteinense</name>
    <dbReference type="NCBI Taxonomy" id="1960156"/>
    <lineage>
        <taxon>Bacteria</taxon>
        <taxon>Pseudomonadati</taxon>
        <taxon>Abditibacteriota</taxon>
        <taxon>Abditibacteriia</taxon>
        <taxon>Abditibacteriales</taxon>
        <taxon>Abditibacteriaceae</taxon>
        <taxon>Abditibacterium</taxon>
    </lineage>
</organism>
<keyword evidence="1" id="KW-0863">Zinc-finger</keyword>
<dbReference type="AlphaFoldDB" id="A0A2S8SS99"/>
<accession>A0A2S8SS99</accession>
<dbReference type="Proteomes" id="UP000237684">
    <property type="component" value="Unassembled WGS sequence"/>
</dbReference>
<dbReference type="SUPFAM" id="SSF52113">
    <property type="entry name" value="BRCT domain"/>
    <property type="match status" value="1"/>
</dbReference>
<dbReference type="RefSeq" id="WP_123580599.1">
    <property type="nucleotide sequence ID" value="NZ_NIGF01000009.1"/>
</dbReference>
<evidence type="ECO:0000256" key="1">
    <source>
        <dbReference type="PROSITE-ProRule" id="PRU00325"/>
    </source>
</evidence>
<reference evidence="5 6" key="1">
    <citation type="journal article" date="2018" name="Syst. Appl. Microbiol.">
        <title>Abditibacterium utsteinense sp. nov., the first cultivated member of candidate phylum FBP, isolated from ice-free Antarctic soil samples.</title>
        <authorList>
            <person name="Tahon G."/>
            <person name="Tytgat B."/>
            <person name="Lebbe L."/>
            <person name="Carlier A."/>
            <person name="Willems A."/>
        </authorList>
    </citation>
    <scope>NUCLEOTIDE SEQUENCE [LARGE SCALE GENOMIC DNA]</scope>
    <source>
        <strain evidence="5 6">LMG 29911</strain>
    </source>
</reference>
<feature type="domain" description="SWIM-type" evidence="4">
    <location>
        <begin position="523"/>
        <end position="564"/>
    </location>
</feature>
<dbReference type="PROSITE" id="PS50966">
    <property type="entry name" value="ZF_SWIM"/>
    <property type="match status" value="1"/>
</dbReference>
<evidence type="ECO:0000259" key="3">
    <source>
        <dbReference type="PROSITE" id="PS50172"/>
    </source>
</evidence>
<feature type="domain" description="BRCT" evidence="3">
    <location>
        <begin position="584"/>
        <end position="665"/>
    </location>
</feature>
<name>A0A2S8SS99_9BACT</name>
<keyword evidence="6" id="KW-1185">Reference proteome</keyword>
<dbReference type="OrthoDB" id="7821105at2"/>
<gene>
    <name evidence="5" type="ORF">B1R32_10920</name>
</gene>
<dbReference type="Pfam" id="PF04434">
    <property type="entry name" value="SWIM"/>
    <property type="match status" value="1"/>
</dbReference>
<evidence type="ECO:0000313" key="6">
    <source>
        <dbReference type="Proteomes" id="UP000237684"/>
    </source>
</evidence>
<dbReference type="GO" id="GO:0008270">
    <property type="term" value="F:zinc ion binding"/>
    <property type="evidence" value="ECO:0007669"/>
    <property type="project" value="UniProtKB-KW"/>
</dbReference>
<sequence length="665" mass="73314">MWITQTYAKPSRAEDSGGAMSFQMSGEAHRPAVKLSATIRESASYARAMLALFEVVKSDGRFKAKDHSAYQEWVRAEYLRELGPQLEAQRRALPGQLEERDRLREELKTLEKEASPHRGLLNGTELWGAKKRYWKYIYSRDFALWMILDPVVSVHPDAVIFEVFSQDESSYGRVTVAKENLETEGEVVYGTTNVDFSEALANEIRRVRPYRPAKLGVEGGGVSLSTDAGARLEKKIDLPPSWVRGFLQVQSAATLPGVNVSLSSSLVADILETLRRRREKNSPRSIKFVLQNGEKPRVILEPWGIELQETQHVFEGDSQEIRIWGRRRLLALEGLLPHAETIQVRLLGTGMPSFWSAESKGHRFDIGLSGWTKNDWSSAARFDLLASTAPVTAGDIELARGQLEKSLRISPDELASRSDLAREAATAALQQLCKDGDAMFDAIGGFYRWRKLLPPGAETAAGPRDPRLEYAKRIVAAGGVKWQRISEDDEFRRDESGETTRLSAQISGINEAGSTRGERKFDVLIDVNADGRVSFAQCSCSEFRRDKLKKGPCAHILATSALASSQVAGAKAARASGDKKSGGIDPTRFKDQTFCFTGALSIYTRDQAESLVAQSGGKAASGVSKTLTYLVAGERAGSKLIKAKLLGVRVISEADFKKLLEGETI</sequence>
<keyword evidence="1" id="KW-0479">Metal-binding</keyword>
<dbReference type="CDD" id="cd17748">
    <property type="entry name" value="BRCT_DNA_ligase_like"/>
    <property type="match status" value="1"/>
</dbReference>
<keyword evidence="1" id="KW-0862">Zinc</keyword>
<keyword evidence="2" id="KW-0175">Coiled coil</keyword>
<dbReference type="Pfam" id="PF00533">
    <property type="entry name" value="BRCT"/>
    <property type="match status" value="1"/>
</dbReference>